<protein>
    <submittedName>
        <fullName evidence="1">Uncharacterized protein</fullName>
    </submittedName>
</protein>
<reference evidence="1 2" key="1">
    <citation type="submission" date="2021-06" db="EMBL/GenBank/DDBJ databases">
        <title>Caerostris darwini draft genome.</title>
        <authorList>
            <person name="Kono N."/>
            <person name="Arakawa K."/>
        </authorList>
    </citation>
    <scope>NUCLEOTIDE SEQUENCE [LARGE SCALE GENOMIC DNA]</scope>
</reference>
<name>A0AAV4MN67_9ARAC</name>
<accession>A0AAV4MN67</accession>
<dbReference type="EMBL" id="BPLQ01000562">
    <property type="protein sequence ID" value="GIX72926.1"/>
    <property type="molecule type" value="Genomic_DNA"/>
</dbReference>
<dbReference type="AlphaFoldDB" id="A0AAV4MN67"/>
<proteinExistence type="predicted"/>
<comment type="caution">
    <text evidence="1">The sequence shown here is derived from an EMBL/GenBank/DDBJ whole genome shotgun (WGS) entry which is preliminary data.</text>
</comment>
<sequence length="165" mass="19017">MGYDYSSFFIKLYDDVLKRERQTYNVDQKEIRVAINDMKEVYKPRKWKTDETVSVAGYNNPAHRCAYVHKYALLYTGLVCDVLTNALESSDVISNALYSKNRITLCSLGVGPERMSSAYWGPSSQSWVSSRALCTSWIMPETGRRLSVLYWKSSVMEAWIILKKL</sequence>
<dbReference type="Proteomes" id="UP001054837">
    <property type="component" value="Unassembled WGS sequence"/>
</dbReference>
<gene>
    <name evidence="1" type="primary">X975_16282</name>
    <name evidence="1" type="ORF">CDAR_72761</name>
</gene>
<evidence type="ECO:0000313" key="2">
    <source>
        <dbReference type="Proteomes" id="UP001054837"/>
    </source>
</evidence>
<organism evidence="1 2">
    <name type="scientific">Caerostris darwini</name>
    <dbReference type="NCBI Taxonomy" id="1538125"/>
    <lineage>
        <taxon>Eukaryota</taxon>
        <taxon>Metazoa</taxon>
        <taxon>Ecdysozoa</taxon>
        <taxon>Arthropoda</taxon>
        <taxon>Chelicerata</taxon>
        <taxon>Arachnida</taxon>
        <taxon>Araneae</taxon>
        <taxon>Araneomorphae</taxon>
        <taxon>Entelegynae</taxon>
        <taxon>Araneoidea</taxon>
        <taxon>Araneidae</taxon>
        <taxon>Caerostris</taxon>
    </lineage>
</organism>
<keyword evidence="2" id="KW-1185">Reference proteome</keyword>
<evidence type="ECO:0000313" key="1">
    <source>
        <dbReference type="EMBL" id="GIX72926.1"/>
    </source>
</evidence>